<accession>A0ABS1IKN5</accession>
<dbReference type="EMBL" id="JADRCR010000001">
    <property type="protein sequence ID" value="MBK5142304.1"/>
    <property type="molecule type" value="Genomic_DNA"/>
</dbReference>
<dbReference type="PANTHER" id="PTHR15032">
    <property type="entry name" value="N-ACYL-PHOSPHATIDYLETHANOLAMINE-HYDROLYZING PHOSPHOLIPASE D"/>
    <property type="match status" value="1"/>
</dbReference>
<proteinExistence type="predicted"/>
<reference evidence="2 3" key="1">
    <citation type="submission" date="2020-11" db="EMBL/GenBank/DDBJ databases">
        <title>Insectihabitans protaetiae gen. nov. sp. nov. and Insectihabitans allomyrinae sp. nov., isolated from larvae of Protaetia brevitarsis seulensis and Allomyrina dichotoma, respectively.</title>
        <authorList>
            <person name="Lee S.D."/>
            <person name="Byeon Y.-S."/>
            <person name="Kim S.-M."/>
            <person name="Yang H.L."/>
            <person name="Kim I.S."/>
        </authorList>
    </citation>
    <scope>NUCLEOTIDE SEQUENCE [LARGE SCALE GENOMIC DNA]</scope>
    <source>
        <strain evidence="2 3">BWR-B9</strain>
    </source>
</reference>
<name>A0ABS1IKN5_9GAMM</name>
<evidence type="ECO:0000259" key="1">
    <source>
        <dbReference type="Pfam" id="PF12706"/>
    </source>
</evidence>
<dbReference type="InterPro" id="IPR024884">
    <property type="entry name" value="NAPE-PLD"/>
</dbReference>
<protein>
    <submittedName>
        <fullName evidence="2">MBL fold metallo-hydrolase</fullName>
    </submittedName>
</protein>
<gene>
    <name evidence="2" type="ORF">I2494_00965</name>
</gene>
<dbReference type="PIRSF" id="PIRSF038896">
    <property type="entry name" value="NAPE-PLD"/>
    <property type="match status" value="1"/>
</dbReference>
<keyword evidence="3" id="KW-1185">Reference proteome</keyword>
<dbReference type="PANTHER" id="PTHR15032:SF4">
    <property type="entry name" value="N-ACYL-PHOSPHATIDYLETHANOLAMINE-HYDROLYZING PHOSPHOLIPASE D"/>
    <property type="match status" value="1"/>
</dbReference>
<dbReference type="Proteomes" id="UP001296921">
    <property type="component" value="Unassembled WGS sequence"/>
</dbReference>
<feature type="domain" description="Metallo-beta-lactamase" evidence="1">
    <location>
        <begin position="124"/>
        <end position="318"/>
    </location>
</feature>
<dbReference type="InterPro" id="IPR001279">
    <property type="entry name" value="Metallo-B-lactamas"/>
</dbReference>
<comment type="caution">
    <text evidence="2">The sequence shown here is derived from an EMBL/GenBank/DDBJ whole genome shotgun (WGS) entry which is preliminary data.</text>
</comment>
<sequence length="375" mass="42388">MKRGVSKMLLSLLILLGALVVGSYVYMQQPKFGQRPVGADLIRISQSPNYVNGAFQNQLPIPPSDNEENMATILIKYLFTKKERAIPSVPIPSAKTNLLTLDANQDVVIWLGHSSYYLQLAGKRILIDPVFSINASPVPFTNQAFAGTSLYTVEEMPDIDYLLLSHDHWDHLDYPTIIALKDNVKRVITGLGVGSSFKRWGYNPDLIYEGDWNQSLQLDDKLTVHFLPARHFSGRGFIRNSTLWVSFALITDGQKLFFSGDSGYGPHFAEIGRQFNGFDLAILDSGQYDHGWRYVHMMPEDSAQAAEDLHARALLPAHTGKFSLAYHAWNDPFIRAVKASENKSYHLLTPMIGEPIWLNNKTQTFHHWWEKIANL</sequence>
<evidence type="ECO:0000313" key="3">
    <source>
        <dbReference type="Proteomes" id="UP001296921"/>
    </source>
</evidence>
<evidence type="ECO:0000313" key="2">
    <source>
        <dbReference type="EMBL" id="MBK5142304.1"/>
    </source>
</evidence>
<dbReference type="RefSeq" id="WP_218465825.1">
    <property type="nucleotide sequence ID" value="NZ_JADRCR010000001.1"/>
</dbReference>
<organism evidence="2 3">
    <name type="scientific">Limnobaculum allomyrinae</name>
    <dbReference type="NCBI Taxonomy" id="2791986"/>
    <lineage>
        <taxon>Bacteria</taxon>
        <taxon>Pseudomonadati</taxon>
        <taxon>Pseudomonadota</taxon>
        <taxon>Gammaproteobacteria</taxon>
        <taxon>Enterobacterales</taxon>
        <taxon>Budviciaceae</taxon>
        <taxon>Limnobaculum</taxon>
    </lineage>
</organism>
<dbReference type="Pfam" id="PF12706">
    <property type="entry name" value="Lactamase_B_2"/>
    <property type="match status" value="1"/>
</dbReference>